<sequence length="315" mass="36339">MNRNVRPENVEFTVKAAEDLVLTGKERSIVRVAANNMYSCLMQKTQRFSSLFRHYSKHHGLPRESLDFFFTNRLDPEDSPESNDIILVRRRVAPTTLTLPSHNDEMYFGTMRELFQSGVRSDITLEVGPDREMLRAHRLILTTRCEIFEAMFRPGAMKESWDGVVRIEDHSPEMVSKMLEFIYTNRVLDLAKLNSNQLIDLLTLSEQYLLLPLKHLCEVAAQDVLSVGNIGRFLCAAEKFNAAYLKEYCIAYFMNHTSEIIDDENFRDEIESCPSMALTIVRATTRIPGSLSEPVQKRRRLNMPFDEPEYLSPST</sequence>
<dbReference type="SUPFAM" id="SSF54695">
    <property type="entry name" value="POZ domain"/>
    <property type="match status" value="1"/>
</dbReference>
<gene>
    <name evidence="2" type="ORF">CCR75_003679</name>
</gene>
<evidence type="ECO:0000313" key="2">
    <source>
        <dbReference type="EMBL" id="TDH72561.1"/>
    </source>
</evidence>
<proteinExistence type="predicted"/>
<dbReference type="Gene3D" id="3.10.20.90">
    <property type="entry name" value="Phosphatidylinositol 3-kinase Catalytic Subunit, Chain A, domain 1"/>
    <property type="match status" value="1"/>
</dbReference>
<dbReference type="KEGG" id="blac:94347444"/>
<dbReference type="PANTHER" id="PTHR24413">
    <property type="entry name" value="SPECKLE-TYPE POZ PROTEIN"/>
    <property type="match status" value="1"/>
</dbReference>
<dbReference type="OrthoDB" id="10251136at2759"/>
<evidence type="ECO:0000313" key="3">
    <source>
        <dbReference type="Proteomes" id="UP000294530"/>
    </source>
</evidence>
<comment type="caution">
    <text evidence="2">The sequence shown here is derived from an EMBL/GenBank/DDBJ whole genome shotgun (WGS) entry which is preliminary data.</text>
</comment>
<dbReference type="InterPro" id="IPR011333">
    <property type="entry name" value="SKP1/BTB/POZ_sf"/>
</dbReference>
<dbReference type="Pfam" id="PF00651">
    <property type="entry name" value="BTB"/>
    <property type="match status" value="1"/>
</dbReference>
<dbReference type="CDD" id="cd01763">
    <property type="entry name" value="Ubl_SUMO_like"/>
    <property type="match status" value="1"/>
</dbReference>
<feature type="domain" description="BTB" evidence="1">
    <location>
        <begin position="121"/>
        <end position="187"/>
    </location>
</feature>
<accession>A0A976IIR7</accession>
<keyword evidence="3" id="KW-1185">Reference proteome</keyword>
<dbReference type="Proteomes" id="UP000294530">
    <property type="component" value="Unassembled WGS sequence"/>
</dbReference>
<dbReference type="InterPro" id="IPR000210">
    <property type="entry name" value="BTB/POZ_dom"/>
</dbReference>
<dbReference type="SMART" id="SM00225">
    <property type="entry name" value="BTB"/>
    <property type="match status" value="1"/>
</dbReference>
<dbReference type="Gene3D" id="3.30.710.10">
    <property type="entry name" value="Potassium Channel Kv1.1, Chain A"/>
    <property type="match status" value="1"/>
</dbReference>
<reference evidence="2 3" key="1">
    <citation type="journal article" date="2021" name="Genome Biol.">
        <title>AFLAP: assembly-free linkage analysis pipeline using k-mers from genome sequencing data.</title>
        <authorList>
            <person name="Fletcher K."/>
            <person name="Zhang L."/>
            <person name="Gil J."/>
            <person name="Han R."/>
            <person name="Cavanaugh K."/>
            <person name="Michelmore R."/>
        </authorList>
    </citation>
    <scope>NUCLEOTIDE SEQUENCE [LARGE SCALE GENOMIC DNA]</scope>
    <source>
        <strain evidence="2 3">SF5</strain>
    </source>
</reference>
<name>A0A976IIR7_BRELC</name>
<dbReference type="Gene3D" id="1.25.40.420">
    <property type="match status" value="1"/>
</dbReference>
<organism evidence="2 3">
    <name type="scientific">Bremia lactucae</name>
    <name type="common">Lettuce downy mildew</name>
    <dbReference type="NCBI Taxonomy" id="4779"/>
    <lineage>
        <taxon>Eukaryota</taxon>
        <taxon>Sar</taxon>
        <taxon>Stramenopiles</taxon>
        <taxon>Oomycota</taxon>
        <taxon>Peronosporomycetes</taxon>
        <taxon>Peronosporales</taxon>
        <taxon>Peronosporaceae</taxon>
        <taxon>Bremia</taxon>
    </lineage>
</organism>
<dbReference type="PROSITE" id="PS50097">
    <property type="entry name" value="BTB"/>
    <property type="match status" value="1"/>
</dbReference>
<dbReference type="GeneID" id="94347444"/>
<dbReference type="RefSeq" id="XP_067822060.1">
    <property type="nucleotide sequence ID" value="XM_067961773.1"/>
</dbReference>
<protein>
    <recommendedName>
        <fullName evidence="1">BTB domain-containing protein</fullName>
    </recommendedName>
</protein>
<evidence type="ECO:0000259" key="1">
    <source>
        <dbReference type="PROSITE" id="PS50097"/>
    </source>
</evidence>
<dbReference type="EMBL" id="SHOA02000012">
    <property type="protein sequence ID" value="TDH72561.1"/>
    <property type="molecule type" value="Genomic_DNA"/>
</dbReference>
<dbReference type="AlphaFoldDB" id="A0A976IIR7"/>